<feature type="signal peptide" evidence="2">
    <location>
        <begin position="1"/>
        <end position="35"/>
    </location>
</feature>
<dbReference type="PANTHER" id="PTHR30006">
    <property type="entry name" value="THIAMINE-BINDING PERIPLASMIC PROTEIN-RELATED"/>
    <property type="match status" value="1"/>
</dbReference>
<evidence type="ECO:0000256" key="2">
    <source>
        <dbReference type="SAM" id="SignalP"/>
    </source>
</evidence>
<keyword evidence="4" id="KW-1185">Reference proteome</keyword>
<protein>
    <submittedName>
        <fullName evidence="3">ABC transporter substrate-binding protein</fullName>
    </submittedName>
</protein>
<dbReference type="SUPFAM" id="SSF53850">
    <property type="entry name" value="Periplasmic binding protein-like II"/>
    <property type="match status" value="1"/>
</dbReference>
<evidence type="ECO:0000256" key="1">
    <source>
        <dbReference type="ARBA" id="ARBA00022729"/>
    </source>
</evidence>
<dbReference type="Gene3D" id="3.40.190.10">
    <property type="entry name" value="Periplasmic binding protein-like II"/>
    <property type="match status" value="2"/>
</dbReference>
<organism evidence="3 4">
    <name type="scientific">Nocardia testacea</name>
    <dbReference type="NCBI Taxonomy" id="248551"/>
    <lineage>
        <taxon>Bacteria</taxon>
        <taxon>Bacillati</taxon>
        <taxon>Actinomycetota</taxon>
        <taxon>Actinomycetes</taxon>
        <taxon>Mycobacteriales</taxon>
        <taxon>Nocardiaceae</taxon>
        <taxon>Nocardia</taxon>
    </lineage>
</organism>
<dbReference type="InterPro" id="IPR006059">
    <property type="entry name" value="SBP"/>
</dbReference>
<dbReference type="EMBL" id="JBIRYL010000001">
    <property type="protein sequence ID" value="MFI2228656.1"/>
    <property type="molecule type" value="Genomic_DNA"/>
</dbReference>
<dbReference type="PANTHER" id="PTHR30006:SF25">
    <property type="entry name" value="PHOSPHOGLYCERATE TRANSPORT REGULATORY PROTEIN PGTC"/>
    <property type="match status" value="1"/>
</dbReference>
<proteinExistence type="predicted"/>
<evidence type="ECO:0000313" key="4">
    <source>
        <dbReference type="Proteomes" id="UP001611494"/>
    </source>
</evidence>
<keyword evidence="1 2" id="KW-0732">Signal</keyword>
<name>A0ABW7VPX2_9NOCA</name>
<feature type="chain" id="PRO_5045773854" evidence="2">
    <location>
        <begin position="36"/>
        <end position="388"/>
    </location>
</feature>
<gene>
    <name evidence="3" type="ORF">ACH49Z_02240</name>
</gene>
<reference evidence="3 4" key="1">
    <citation type="submission" date="2024-10" db="EMBL/GenBank/DDBJ databases">
        <title>The Natural Products Discovery Center: Release of the First 8490 Sequenced Strains for Exploring Actinobacteria Biosynthetic Diversity.</title>
        <authorList>
            <person name="Kalkreuter E."/>
            <person name="Kautsar S.A."/>
            <person name="Yang D."/>
            <person name="Bader C.D."/>
            <person name="Teijaro C.N."/>
            <person name="Fluegel L."/>
            <person name="Davis C.M."/>
            <person name="Simpson J.R."/>
            <person name="Lauterbach L."/>
            <person name="Steele A.D."/>
            <person name="Gui C."/>
            <person name="Meng S."/>
            <person name="Li G."/>
            <person name="Viehrig K."/>
            <person name="Ye F."/>
            <person name="Su P."/>
            <person name="Kiefer A.F."/>
            <person name="Nichols A."/>
            <person name="Cepeda A.J."/>
            <person name="Yan W."/>
            <person name="Fan B."/>
            <person name="Jiang Y."/>
            <person name="Adhikari A."/>
            <person name="Zheng C.-J."/>
            <person name="Schuster L."/>
            <person name="Cowan T.M."/>
            <person name="Smanski M.J."/>
            <person name="Chevrette M.G."/>
            <person name="De Carvalho L.P.S."/>
            <person name="Shen B."/>
        </authorList>
    </citation>
    <scope>NUCLEOTIDE SEQUENCE [LARGE SCALE GENOMIC DNA]</scope>
    <source>
        <strain evidence="3 4">NPDC019377</strain>
    </source>
</reference>
<dbReference type="PROSITE" id="PS51257">
    <property type="entry name" value="PROKAR_LIPOPROTEIN"/>
    <property type="match status" value="1"/>
</dbReference>
<accession>A0ABW7VPX2</accession>
<dbReference type="RefSeq" id="WP_397058978.1">
    <property type="nucleotide sequence ID" value="NZ_JBIRYL010000001.1"/>
</dbReference>
<dbReference type="Pfam" id="PF13416">
    <property type="entry name" value="SBP_bac_8"/>
    <property type="match status" value="1"/>
</dbReference>
<dbReference type="Proteomes" id="UP001611494">
    <property type="component" value="Unassembled WGS sequence"/>
</dbReference>
<comment type="caution">
    <text evidence="3">The sequence shown here is derived from an EMBL/GenBank/DDBJ whole genome shotgun (WGS) entry which is preliminary data.</text>
</comment>
<evidence type="ECO:0000313" key="3">
    <source>
        <dbReference type="EMBL" id="MFI2228656.1"/>
    </source>
</evidence>
<sequence length="388" mass="41573">MERPAPPAPHRRIGPATLRRLALTAVLALSLSACGGLSDSEIAAMDVEVPASYPADYRQIVDRSKTEGGELTIYSNTDQEAWVPIFEGFQDKFPWVTSINATNLDSDEVFQRTLSEQATGSAQADIVVSNAAEAWGDFAERPGTLLDYTSPELADLPDFAEPMPGVHVLSVDPITIAYNTELVPESQRPAGIHDLAAKVRDHPETFDDMIAFRDVKGAFGFTVTAAFMNHSPTAWEDMTTILAQSRPETSTGSMLEKVTSGEYAVAFFMGAPALTAEDRTGGLLEAGFVEDGQPMLRRGIGIPSSAPHSATAKLFLDYALSEQGQQKVSEGGLTAYRPGVEQSPDGGVPTYDDVLAEVGADSVIQIPYVKTDEDEADAFVARVKALLG</sequence>